<dbReference type="HOGENOM" id="CLU_1574634_0_0_1"/>
<dbReference type="PANTHER" id="PTHR22891">
    <property type="entry name" value="EUKARYOTIC TRANSLATION INITIATION FACTOR 2C"/>
    <property type="match status" value="1"/>
</dbReference>
<dbReference type="Gene3D" id="3.30.420.10">
    <property type="entry name" value="Ribonuclease H-like superfamily/Ribonuclease H"/>
    <property type="match status" value="1"/>
</dbReference>
<keyword evidence="3" id="KW-1185">Reference proteome</keyword>
<protein>
    <recommendedName>
        <fullName evidence="1">Piwi domain-containing protein</fullName>
    </recommendedName>
</protein>
<proteinExistence type="predicted"/>
<dbReference type="Gene3D" id="3.40.50.2300">
    <property type="match status" value="1"/>
</dbReference>
<feature type="domain" description="Piwi" evidence="1">
    <location>
        <begin position="1"/>
        <end position="154"/>
    </location>
</feature>
<dbReference type="SMART" id="SM00950">
    <property type="entry name" value="Piwi"/>
    <property type="match status" value="1"/>
</dbReference>
<sequence>QAAELEKGVLTQCIKADTVEKKANDSTLNNILLKLNSKLNGINQRIDAGSKTSIFSSDKSVMLIGADVTHPSPTQRNIPSIVGTCATSDPDCVRYNMQFRIQDPKKEIIVSMKDVVLEHLKIFFNDQKKYPSHIIYYRDGVADGQFEQVLNEELAKGMNLAFGEFRELIV</sequence>
<dbReference type="AlphaFoldDB" id="T1GYS7"/>
<dbReference type="STRING" id="36166.T1GYS7"/>
<dbReference type="EnsemblMetazoa" id="MESCA009014-RA">
    <property type="protein sequence ID" value="MESCA009014-PA"/>
    <property type="gene ID" value="MESCA009014"/>
</dbReference>
<dbReference type="InterPro" id="IPR003165">
    <property type="entry name" value="Piwi"/>
</dbReference>
<dbReference type="SUPFAM" id="SSF53098">
    <property type="entry name" value="Ribonuclease H-like"/>
    <property type="match status" value="1"/>
</dbReference>
<dbReference type="InterPro" id="IPR036397">
    <property type="entry name" value="RNaseH_sf"/>
</dbReference>
<dbReference type="GO" id="GO:0003676">
    <property type="term" value="F:nucleic acid binding"/>
    <property type="evidence" value="ECO:0007669"/>
    <property type="project" value="InterPro"/>
</dbReference>
<accession>T1GYS7</accession>
<dbReference type="EMBL" id="CAQQ02027521">
    <property type="status" value="NOT_ANNOTATED_CDS"/>
    <property type="molecule type" value="Genomic_DNA"/>
</dbReference>
<organism evidence="2 3">
    <name type="scientific">Megaselia scalaris</name>
    <name type="common">Humpbacked fly</name>
    <name type="synonym">Phora scalaris</name>
    <dbReference type="NCBI Taxonomy" id="36166"/>
    <lineage>
        <taxon>Eukaryota</taxon>
        <taxon>Metazoa</taxon>
        <taxon>Ecdysozoa</taxon>
        <taxon>Arthropoda</taxon>
        <taxon>Hexapoda</taxon>
        <taxon>Insecta</taxon>
        <taxon>Pterygota</taxon>
        <taxon>Neoptera</taxon>
        <taxon>Endopterygota</taxon>
        <taxon>Diptera</taxon>
        <taxon>Brachycera</taxon>
        <taxon>Muscomorpha</taxon>
        <taxon>Platypezoidea</taxon>
        <taxon>Phoridae</taxon>
        <taxon>Megaseliini</taxon>
        <taxon>Megaselia</taxon>
    </lineage>
</organism>
<dbReference type="InterPro" id="IPR012337">
    <property type="entry name" value="RNaseH-like_sf"/>
</dbReference>
<dbReference type="Pfam" id="PF02171">
    <property type="entry name" value="Piwi"/>
    <property type="match status" value="1"/>
</dbReference>
<evidence type="ECO:0000259" key="1">
    <source>
        <dbReference type="PROSITE" id="PS50822"/>
    </source>
</evidence>
<dbReference type="Proteomes" id="UP000015102">
    <property type="component" value="Unassembled WGS sequence"/>
</dbReference>
<dbReference type="OMA" id="ATKYCAR"/>
<reference evidence="3" key="1">
    <citation type="submission" date="2013-02" db="EMBL/GenBank/DDBJ databases">
        <authorList>
            <person name="Hughes D."/>
        </authorList>
    </citation>
    <scope>NUCLEOTIDE SEQUENCE</scope>
    <source>
        <strain>Durham</strain>
        <strain evidence="3">NC isolate 2 -- Noor lab</strain>
    </source>
</reference>
<reference evidence="2" key="2">
    <citation type="submission" date="2015-06" db="UniProtKB">
        <authorList>
            <consortium name="EnsemblMetazoa"/>
        </authorList>
    </citation>
    <scope>IDENTIFICATION</scope>
</reference>
<dbReference type="PROSITE" id="PS50822">
    <property type="entry name" value="PIWI"/>
    <property type="match status" value="1"/>
</dbReference>
<evidence type="ECO:0000313" key="2">
    <source>
        <dbReference type="EnsemblMetazoa" id="MESCA009014-PA"/>
    </source>
</evidence>
<evidence type="ECO:0000313" key="3">
    <source>
        <dbReference type="Proteomes" id="UP000015102"/>
    </source>
</evidence>
<name>T1GYS7_MEGSC</name>